<dbReference type="Pfam" id="PF11625">
    <property type="entry name" value="DUF3253"/>
    <property type="match status" value="1"/>
</dbReference>
<dbReference type="InterPro" id="IPR021660">
    <property type="entry name" value="DUF3253"/>
</dbReference>
<evidence type="ECO:0000256" key="1">
    <source>
        <dbReference type="SAM" id="MobiDB-lite"/>
    </source>
</evidence>
<keyword evidence="2" id="KW-0808">Transferase</keyword>
<dbReference type="STRING" id="1449350.OCH239_16800"/>
<feature type="region of interest" description="Disordered" evidence="1">
    <location>
        <begin position="56"/>
        <end position="85"/>
    </location>
</feature>
<keyword evidence="3" id="KW-1185">Reference proteome</keyword>
<dbReference type="Gene3D" id="1.10.10.10">
    <property type="entry name" value="Winged helix-like DNA-binding domain superfamily/Winged helix DNA-binding domain"/>
    <property type="match status" value="1"/>
</dbReference>
<comment type="caution">
    <text evidence="2">The sequence shown here is derived from an EMBL/GenBank/DDBJ whole genome shotgun (WGS) entry which is preliminary data.</text>
</comment>
<dbReference type="PATRIC" id="fig|1449350.3.peg.1481"/>
<evidence type="ECO:0000313" key="2">
    <source>
        <dbReference type="EMBL" id="ETX15474.1"/>
    </source>
</evidence>
<dbReference type="Proteomes" id="UP000022447">
    <property type="component" value="Unassembled WGS sequence"/>
</dbReference>
<dbReference type="EMBL" id="JALZ01000005">
    <property type="protein sequence ID" value="ETX15474.1"/>
    <property type="molecule type" value="Genomic_DNA"/>
</dbReference>
<organism evidence="2 3">
    <name type="scientific">Roseivivax halodurans JCM 10272</name>
    <dbReference type="NCBI Taxonomy" id="1449350"/>
    <lineage>
        <taxon>Bacteria</taxon>
        <taxon>Pseudomonadati</taxon>
        <taxon>Pseudomonadota</taxon>
        <taxon>Alphaproteobacteria</taxon>
        <taxon>Rhodobacterales</taxon>
        <taxon>Roseobacteraceae</taxon>
        <taxon>Roseivivax</taxon>
    </lineage>
</organism>
<accession>X7EHC4</accession>
<dbReference type="InterPro" id="IPR036388">
    <property type="entry name" value="WH-like_DNA-bd_sf"/>
</dbReference>
<gene>
    <name evidence="2" type="ORF">OCH239_16800</name>
</gene>
<dbReference type="SUPFAM" id="SSF46785">
    <property type="entry name" value="Winged helix' DNA-binding domain"/>
    <property type="match status" value="1"/>
</dbReference>
<dbReference type="AlphaFoldDB" id="X7EHC4"/>
<protein>
    <submittedName>
        <fullName evidence="2">S-adenosylmethionine tRNA ribosyltransferase</fullName>
    </submittedName>
</protein>
<proteinExistence type="predicted"/>
<dbReference type="GO" id="GO:0016740">
    <property type="term" value="F:transferase activity"/>
    <property type="evidence" value="ECO:0007669"/>
    <property type="project" value="UniProtKB-KW"/>
</dbReference>
<feature type="compositionally biased region" description="Polar residues" evidence="1">
    <location>
        <begin position="76"/>
        <end position="85"/>
    </location>
</feature>
<name>X7EHC4_9RHOB</name>
<dbReference type="eggNOG" id="ENOG50335W5">
    <property type="taxonomic scope" value="Bacteria"/>
</dbReference>
<dbReference type="InterPro" id="IPR036390">
    <property type="entry name" value="WH_DNA-bd_sf"/>
</dbReference>
<sequence length="85" mass="9271">MAVTDDQMAEALMALAEARGTGKTFCPSEVARRLADDWRPLMPELRRIAAALPLEATQKGKPVDPRRARGPIRLSLDQSRAGSRG</sequence>
<reference evidence="2 3" key="1">
    <citation type="submission" date="2014-01" db="EMBL/GenBank/DDBJ databases">
        <title>Roseivivax halodurans JCM 10272 Genome Sequencing.</title>
        <authorList>
            <person name="Lai Q."/>
            <person name="Li G."/>
            <person name="Shao Z."/>
        </authorList>
    </citation>
    <scope>NUCLEOTIDE SEQUENCE [LARGE SCALE GENOMIC DNA]</scope>
    <source>
        <strain evidence="2 3">JCM 10272</strain>
    </source>
</reference>
<evidence type="ECO:0000313" key="3">
    <source>
        <dbReference type="Proteomes" id="UP000022447"/>
    </source>
</evidence>
<dbReference type="RefSeq" id="WP_037260352.1">
    <property type="nucleotide sequence ID" value="NZ_JALZ01000005.1"/>
</dbReference>